<keyword evidence="1" id="KW-0004">4Fe-4S</keyword>
<organism evidence="6">
    <name type="scientific">bioreactor metagenome</name>
    <dbReference type="NCBI Taxonomy" id="1076179"/>
    <lineage>
        <taxon>unclassified sequences</taxon>
        <taxon>metagenomes</taxon>
        <taxon>ecological metagenomes</taxon>
    </lineage>
</organism>
<accession>A0A645ENH5</accession>
<dbReference type="AlphaFoldDB" id="A0A645ENH5"/>
<dbReference type="Pfam" id="PF12838">
    <property type="entry name" value="Fer4_7"/>
    <property type="match status" value="1"/>
</dbReference>
<dbReference type="GO" id="GO:0046872">
    <property type="term" value="F:metal ion binding"/>
    <property type="evidence" value="ECO:0007669"/>
    <property type="project" value="UniProtKB-KW"/>
</dbReference>
<dbReference type="SUPFAM" id="SSF54862">
    <property type="entry name" value="4Fe-4S ferredoxins"/>
    <property type="match status" value="1"/>
</dbReference>
<feature type="domain" description="4Fe-4S ferredoxin-type" evidence="5">
    <location>
        <begin position="32"/>
        <end position="61"/>
    </location>
</feature>
<dbReference type="PROSITE" id="PS00198">
    <property type="entry name" value="4FE4S_FER_1"/>
    <property type="match status" value="1"/>
</dbReference>
<dbReference type="GO" id="GO:0016020">
    <property type="term" value="C:membrane"/>
    <property type="evidence" value="ECO:0007669"/>
    <property type="project" value="InterPro"/>
</dbReference>
<evidence type="ECO:0000256" key="1">
    <source>
        <dbReference type="ARBA" id="ARBA00022485"/>
    </source>
</evidence>
<evidence type="ECO:0000256" key="2">
    <source>
        <dbReference type="ARBA" id="ARBA00022723"/>
    </source>
</evidence>
<evidence type="ECO:0000259" key="5">
    <source>
        <dbReference type="PROSITE" id="PS51379"/>
    </source>
</evidence>
<gene>
    <name evidence="6" type="primary">ndhI_103</name>
    <name evidence="6" type="ORF">SDC9_150131</name>
</gene>
<evidence type="ECO:0000256" key="3">
    <source>
        <dbReference type="ARBA" id="ARBA00023004"/>
    </source>
</evidence>
<dbReference type="InterPro" id="IPR017900">
    <property type="entry name" value="4Fe4S_Fe_S_CS"/>
</dbReference>
<keyword evidence="4" id="KW-0411">Iron-sulfur</keyword>
<protein>
    <submittedName>
        <fullName evidence="6">NAD(P)H-quinone oxidoreductase subunit I, chloroplastic</fullName>
        <ecNumber evidence="6">1.6.5.11</ecNumber>
    </submittedName>
</protein>
<keyword evidence="2" id="KW-0479">Metal-binding</keyword>
<keyword evidence="3" id="KW-0408">Iron</keyword>
<feature type="domain" description="4Fe-4S ferredoxin-type" evidence="5">
    <location>
        <begin position="66"/>
        <end position="95"/>
    </location>
</feature>
<dbReference type="EC" id="1.6.5.11" evidence="6"/>
<dbReference type="InterPro" id="IPR010226">
    <property type="entry name" value="NADH_quinone_OxRdtase_chainI"/>
</dbReference>
<dbReference type="GO" id="GO:0051539">
    <property type="term" value="F:4 iron, 4 sulfur cluster binding"/>
    <property type="evidence" value="ECO:0007669"/>
    <property type="project" value="UniProtKB-KW"/>
</dbReference>
<sequence length="178" mass="20285">MNILNVLSKNFRQGSRTRKPGDAVPYPKDFRGVLLHNVERCTACGTCVYACSPGAIKIDASDPEISHWLYNEDQCTFCGFCVQYCPTKALSFQQVSPEPLADRKSHHRDHEIELKPCRNCGKPVHAVPEVTMRELYGDPLPFEIKETLGLCEHCRQELVVKRFLKTVVVKGEREDDRH</sequence>
<name>A0A645ENH5_9ZZZZ</name>
<reference evidence="6" key="1">
    <citation type="submission" date="2019-08" db="EMBL/GenBank/DDBJ databases">
        <authorList>
            <person name="Kucharzyk K."/>
            <person name="Murdoch R.W."/>
            <person name="Higgins S."/>
            <person name="Loffler F."/>
        </authorList>
    </citation>
    <scope>NUCLEOTIDE SEQUENCE</scope>
</reference>
<evidence type="ECO:0000313" key="6">
    <source>
        <dbReference type="EMBL" id="MPN02910.1"/>
    </source>
</evidence>
<comment type="caution">
    <text evidence="6">The sequence shown here is derived from an EMBL/GenBank/DDBJ whole genome shotgun (WGS) entry which is preliminary data.</text>
</comment>
<dbReference type="EMBL" id="VSSQ01048865">
    <property type="protein sequence ID" value="MPN02910.1"/>
    <property type="molecule type" value="Genomic_DNA"/>
</dbReference>
<keyword evidence="6" id="KW-0560">Oxidoreductase</keyword>
<evidence type="ECO:0000256" key="4">
    <source>
        <dbReference type="ARBA" id="ARBA00023014"/>
    </source>
</evidence>
<dbReference type="InterPro" id="IPR017896">
    <property type="entry name" value="4Fe4S_Fe-S-bd"/>
</dbReference>
<dbReference type="Gene3D" id="3.30.70.20">
    <property type="match status" value="2"/>
</dbReference>
<dbReference type="PROSITE" id="PS51379">
    <property type="entry name" value="4FE4S_FER_2"/>
    <property type="match status" value="2"/>
</dbReference>
<dbReference type="GO" id="GO:0016651">
    <property type="term" value="F:oxidoreductase activity, acting on NAD(P)H"/>
    <property type="evidence" value="ECO:0007669"/>
    <property type="project" value="InterPro"/>
</dbReference>
<dbReference type="PANTHER" id="PTHR10849">
    <property type="entry name" value="NADH DEHYDROGENASE UBIQUINONE IRON-SULFUR PROTEIN 8, MITOCHONDRIAL"/>
    <property type="match status" value="1"/>
</dbReference>
<proteinExistence type="predicted"/>